<accession>A0AB74CTH4</accession>
<dbReference type="AlphaFoldDB" id="A0AB74CTH4"/>
<evidence type="ECO:0000313" key="3">
    <source>
        <dbReference type="Proteomes" id="UP000275480"/>
    </source>
</evidence>
<proteinExistence type="predicted"/>
<dbReference type="EMBL" id="QQZZ01000010">
    <property type="protein sequence ID" value="RMZ48316.1"/>
    <property type="molecule type" value="Genomic_DNA"/>
</dbReference>
<gene>
    <name evidence="2" type="ORF">CA14_012861</name>
</gene>
<dbReference type="Proteomes" id="UP000275480">
    <property type="component" value="Unassembled WGS sequence"/>
</dbReference>
<evidence type="ECO:0000313" key="2">
    <source>
        <dbReference type="EMBL" id="RMZ48316.1"/>
    </source>
</evidence>
<evidence type="ECO:0000256" key="1">
    <source>
        <dbReference type="SAM" id="MobiDB-lite"/>
    </source>
</evidence>
<name>A0AB74CTH4_ASPFL</name>
<comment type="caution">
    <text evidence="2">The sequence shown here is derived from an EMBL/GenBank/DDBJ whole genome shotgun (WGS) entry which is preliminary data.</text>
</comment>
<sequence length="189" mass="19560">MASGQRSTDPNGAGDQTATGLRSPQTAPPRRFTASAGISAAGVGGRPRFLTRGPTSGYLWRRGTARRPAWQGSCKEGERDLRPAQAGSDHPTSYIVPPTSLGGREFGQTFACPKSILGGPVLYGVVRALGRFPIQSGPPTFAHLAADMGGPPFAQGRMANWRPHRPAVFAGSSACCDAGEGSAGALEGR</sequence>
<organism evidence="2 3">
    <name type="scientific">Aspergillus flavus</name>
    <dbReference type="NCBI Taxonomy" id="5059"/>
    <lineage>
        <taxon>Eukaryota</taxon>
        <taxon>Fungi</taxon>
        <taxon>Dikarya</taxon>
        <taxon>Ascomycota</taxon>
        <taxon>Pezizomycotina</taxon>
        <taxon>Eurotiomycetes</taxon>
        <taxon>Eurotiomycetidae</taxon>
        <taxon>Eurotiales</taxon>
        <taxon>Aspergillaceae</taxon>
        <taxon>Aspergillus</taxon>
        <taxon>Aspergillus subgen. Circumdati</taxon>
    </lineage>
</organism>
<reference evidence="2 3" key="1">
    <citation type="submission" date="2018-07" db="EMBL/GenBank/DDBJ databases">
        <title>Identification of spontaneous genetic mutation associated with occurrence of a yellow conidial color mutant of Aspergillus flavus.</title>
        <authorList>
            <person name="Chang P.-K."/>
            <person name="Mack B.M."/>
            <person name="Scharfenstein L."/>
            <person name="Gilbert M.K."/>
        </authorList>
    </citation>
    <scope>NUCLEOTIDE SEQUENCE [LARGE SCALE GENOMIC DNA]</scope>
    <source>
        <strain evidence="2 3">CA14</strain>
    </source>
</reference>
<feature type="region of interest" description="Disordered" evidence="1">
    <location>
        <begin position="1"/>
        <end position="93"/>
    </location>
</feature>
<protein>
    <submittedName>
        <fullName evidence="2">Uncharacterized protein</fullName>
    </submittedName>
</protein>
<feature type="compositionally biased region" description="Polar residues" evidence="1">
    <location>
        <begin position="1"/>
        <end position="25"/>
    </location>
</feature>